<protein>
    <submittedName>
        <fullName evidence="1">Uncharacterized protein</fullName>
    </submittedName>
</protein>
<sequence>MDLNSGVNPVQVGCDRAELHIQSETVTYNRAAPPPYSPTDPAVTAQPIIHQTIIIQAPLKTGPIFFNCPRCHERVLTKVKYINTKKTHMLAGFICGLTFWCLLCCLAALPYCLPTFKKAEHYCPNCNTFLGDYSKL</sequence>
<gene>
    <name evidence="1" type="ORF">K1T71_010761</name>
</gene>
<organism evidence="1 2">
    <name type="scientific">Dendrolimus kikuchii</name>
    <dbReference type="NCBI Taxonomy" id="765133"/>
    <lineage>
        <taxon>Eukaryota</taxon>
        <taxon>Metazoa</taxon>
        <taxon>Ecdysozoa</taxon>
        <taxon>Arthropoda</taxon>
        <taxon>Hexapoda</taxon>
        <taxon>Insecta</taxon>
        <taxon>Pterygota</taxon>
        <taxon>Neoptera</taxon>
        <taxon>Endopterygota</taxon>
        <taxon>Lepidoptera</taxon>
        <taxon>Glossata</taxon>
        <taxon>Ditrysia</taxon>
        <taxon>Bombycoidea</taxon>
        <taxon>Lasiocampidae</taxon>
        <taxon>Dendrolimus</taxon>
    </lineage>
</organism>
<evidence type="ECO:0000313" key="2">
    <source>
        <dbReference type="Proteomes" id="UP000824533"/>
    </source>
</evidence>
<keyword evidence="2" id="KW-1185">Reference proteome</keyword>
<proteinExistence type="predicted"/>
<reference evidence="1 2" key="1">
    <citation type="journal article" date="2021" name="Front. Genet.">
        <title>Chromosome-Level Genome Assembly Reveals Significant Gene Expansion in the Toll and IMD Signaling Pathways of Dendrolimus kikuchii.</title>
        <authorList>
            <person name="Zhou J."/>
            <person name="Wu P."/>
            <person name="Xiong Z."/>
            <person name="Liu N."/>
            <person name="Zhao N."/>
            <person name="Ji M."/>
            <person name="Qiu Y."/>
            <person name="Yang B."/>
        </authorList>
    </citation>
    <scope>NUCLEOTIDE SEQUENCE [LARGE SCALE GENOMIC DNA]</scope>
    <source>
        <strain evidence="1">Ann1</strain>
    </source>
</reference>
<name>A0ACC1CQ25_9NEOP</name>
<dbReference type="EMBL" id="CM034405">
    <property type="protein sequence ID" value="KAJ0173612.1"/>
    <property type="molecule type" value="Genomic_DNA"/>
</dbReference>
<evidence type="ECO:0000313" key="1">
    <source>
        <dbReference type="EMBL" id="KAJ0173612.1"/>
    </source>
</evidence>
<accession>A0ACC1CQ25</accession>
<comment type="caution">
    <text evidence="1">The sequence shown here is derived from an EMBL/GenBank/DDBJ whole genome shotgun (WGS) entry which is preliminary data.</text>
</comment>
<dbReference type="Proteomes" id="UP000824533">
    <property type="component" value="Linkage Group LG19"/>
</dbReference>